<dbReference type="InterPro" id="IPR029147">
    <property type="entry name" value="CFAP77"/>
</dbReference>
<dbReference type="Gramene" id="EFJ35087">
    <property type="protein sequence ID" value="EFJ35087"/>
    <property type="gene ID" value="SELMODRAFT_404903"/>
</dbReference>
<keyword evidence="1" id="KW-0472">Membrane</keyword>
<dbReference type="Proteomes" id="UP000001514">
    <property type="component" value="Unassembled WGS sequence"/>
</dbReference>
<organism evidence="3">
    <name type="scientific">Selaginella moellendorffii</name>
    <name type="common">Spikemoss</name>
    <dbReference type="NCBI Taxonomy" id="88036"/>
    <lineage>
        <taxon>Eukaryota</taxon>
        <taxon>Viridiplantae</taxon>
        <taxon>Streptophyta</taxon>
        <taxon>Embryophyta</taxon>
        <taxon>Tracheophyta</taxon>
        <taxon>Lycopodiopsida</taxon>
        <taxon>Selaginellales</taxon>
        <taxon>Selaginellaceae</taxon>
        <taxon>Selaginella</taxon>
    </lineage>
</organism>
<reference evidence="2 3" key="1">
    <citation type="journal article" date="2011" name="Science">
        <title>The Selaginella genome identifies genetic changes associated with the evolution of vascular plants.</title>
        <authorList>
            <person name="Banks J.A."/>
            <person name="Nishiyama T."/>
            <person name="Hasebe M."/>
            <person name="Bowman J.L."/>
            <person name="Gribskov M."/>
            <person name="dePamphilis C."/>
            <person name="Albert V.A."/>
            <person name="Aono N."/>
            <person name="Aoyama T."/>
            <person name="Ambrose B.A."/>
            <person name="Ashton N.W."/>
            <person name="Axtell M.J."/>
            <person name="Barker E."/>
            <person name="Barker M.S."/>
            <person name="Bennetzen J.L."/>
            <person name="Bonawitz N.D."/>
            <person name="Chapple C."/>
            <person name="Cheng C."/>
            <person name="Correa L.G."/>
            <person name="Dacre M."/>
            <person name="DeBarry J."/>
            <person name="Dreyer I."/>
            <person name="Elias M."/>
            <person name="Engstrom E.M."/>
            <person name="Estelle M."/>
            <person name="Feng L."/>
            <person name="Finet C."/>
            <person name="Floyd S.K."/>
            <person name="Frommer W.B."/>
            <person name="Fujita T."/>
            <person name="Gramzow L."/>
            <person name="Gutensohn M."/>
            <person name="Harholt J."/>
            <person name="Hattori M."/>
            <person name="Heyl A."/>
            <person name="Hirai T."/>
            <person name="Hiwatashi Y."/>
            <person name="Ishikawa M."/>
            <person name="Iwata M."/>
            <person name="Karol K.G."/>
            <person name="Koehler B."/>
            <person name="Kolukisaoglu U."/>
            <person name="Kubo M."/>
            <person name="Kurata T."/>
            <person name="Lalonde S."/>
            <person name="Li K."/>
            <person name="Li Y."/>
            <person name="Litt A."/>
            <person name="Lyons E."/>
            <person name="Manning G."/>
            <person name="Maruyama T."/>
            <person name="Michael T.P."/>
            <person name="Mikami K."/>
            <person name="Miyazaki S."/>
            <person name="Morinaga S."/>
            <person name="Murata T."/>
            <person name="Mueller-Roeber B."/>
            <person name="Nelson D.R."/>
            <person name="Obara M."/>
            <person name="Oguri Y."/>
            <person name="Olmstead R.G."/>
            <person name="Onodera N."/>
            <person name="Petersen B.L."/>
            <person name="Pils B."/>
            <person name="Prigge M."/>
            <person name="Rensing S.A."/>
            <person name="Riano-Pachon D.M."/>
            <person name="Roberts A.W."/>
            <person name="Sato Y."/>
            <person name="Scheller H.V."/>
            <person name="Schulz B."/>
            <person name="Schulz C."/>
            <person name="Shakirov E.V."/>
            <person name="Shibagaki N."/>
            <person name="Shinohara N."/>
            <person name="Shippen D.E."/>
            <person name="Soerensen I."/>
            <person name="Sotooka R."/>
            <person name="Sugimoto N."/>
            <person name="Sugita M."/>
            <person name="Sumikawa N."/>
            <person name="Tanurdzic M."/>
            <person name="Theissen G."/>
            <person name="Ulvskov P."/>
            <person name="Wakazuki S."/>
            <person name="Weng J.K."/>
            <person name="Willats W.W."/>
            <person name="Wipf D."/>
            <person name="Wolf P.G."/>
            <person name="Yang L."/>
            <person name="Zimmer A.D."/>
            <person name="Zhu Q."/>
            <person name="Mitros T."/>
            <person name="Hellsten U."/>
            <person name="Loque D."/>
            <person name="Otillar R."/>
            <person name="Salamov A."/>
            <person name="Schmutz J."/>
            <person name="Shapiro H."/>
            <person name="Lindquist E."/>
            <person name="Lucas S."/>
            <person name="Rokhsar D."/>
            <person name="Grigoriev I.V."/>
        </authorList>
    </citation>
    <scope>NUCLEOTIDE SEQUENCE [LARGE SCALE GENOMIC DNA]</scope>
</reference>
<dbReference type="Pfam" id="PF14825">
    <property type="entry name" value="CFAP77"/>
    <property type="match status" value="1"/>
</dbReference>
<dbReference type="PANTHER" id="PTHR28617">
    <property type="entry name" value="CILIA- AND FLAGELLA-ASSOCIATED PROTEIN 77"/>
    <property type="match status" value="1"/>
</dbReference>
<dbReference type="KEGG" id="smo:SELMODRAFT_404903"/>
<name>D8QXR4_SELML</name>
<keyword evidence="1" id="KW-0812">Transmembrane</keyword>
<dbReference type="PANTHER" id="PTHR28617:SF1">
    <property type="entry name" value="CILIA- AND FLAGELLA-ASSOCIATED PROTEIN 77"/>
    <property type="match status" value="1"/>
</dbReference>
<dbReference type="HOGENOM" id="CLU_2019199_0_0_1"/>
<feature type="transmembrane region" description="Helical" evidence="1">
    <location>
        <begin position="93"/>
        <end position="113"/>
    </location>
</feature>
<sequence>MPTPANFVYDEHNVPRMGTVRKSFQTNSLLLKPRLGAVKKPTQDLPEPNYIYGVCNDLEAEGVREVMTHREHIPDPDAINGPDLIQMNRLATIAWVLHSLFYSFPLFLMFLWLDVDVPLSATS</sequence>
<proteinExistence type="predicted"/>
<keyword evidence="1" id="KW-1133">Transmembrane helix</keyword>
<dbReference type="InParanoid" id="D8QXR4"/>
<evidence type="ECO:0000313" key="3">
    <source>
        <dbReference type="Proteomes" id="UP000001514"/>
    </source>
</evidence>
<accession>D8QXR4</accession>
<keyword evidence="3" id="KW-1185">Reference proteome</keyword>
<evidence type="ECO:0000313" key="2">
    <source>
        <dbReference type="EMBL" id="EFJ35087.1"/>
    </source>
</evidence>
<dbReference type="EMBL" id="GL377568">
    <property type="protein sequence ID" value="EFJ35087.1"/>
    <property type="molecule type" value="Genomic_DNA"/>
</dbReference>
<evidence type="ECO:0000256" key="1">
    <source>
        <dbReference type="SAM" id="Phobius"/>
    </source>
</evidence>
<protein>
    <submittedName>
        <fullName evidence="2">Uncharacterized protein</fullName>
    </submittedName>
</protein>
<gene>
    <name evidence="2" type="ORF">SELMODRAFT_404903</name>
</gene>
<dbReference type="AlphaFoldDB" id="D8QXR4"/>